<evidence type="ECO:0000256" key="5">
    <source>
        <dbReference type="ARBA" id="ARBA00022741"/>
    </source>
</evidence>
<evidence type="ECO:0000256" key="7">
    <source>
        <dbReference type="ARBA" id="ARBA00022769"/>
    </source>
</evidence>
<dbReference type="InterPro" id="IPR017871">
    <property type="entry name" value="ABC_transporter-like_CS"/>
</dbReference>
<dbReference type="InterPro" id="IPR027417">
    <property type="entry name" value="P-loop_NTPase"/>
</dbReference>
<keyword evidence="5" id="KW-0547">Nucleotide-binding</keyword>
<keyword evidence="12" id="KW-0238">DNA-binding</keyword>
<keyword evidence="8" id="KW-0863">Zinc-finger</keyword>
<dbReference type="Proteomes" id="UP001501577">
    <property type="component" value="Unassembled WGS sequence"/>
</dbReference>
<evidence type="ECO:0000256" key="11">
    <source>
        <dbReference type="ARBA" id="ARBA00022881"/>
    </source>
</evidence>
<name>A0ABP6KPA4_9ENTE</name>
<protein>
    <recommendedName>
        <fullName evidence="15">UvrABC system protein A</fullName>
    </recommendedName>
    <alternativeName>
        <fullName evidence="16">Excinuclease ABC subunit A</fullName>
    </alternativeName>
</protein>
<dbReference type="Pfam" id="PF00005">
    <property type="entry name" value="ABC_tran"/>
    <property type="match status" value="1"/>
</dbReference>
<reference evidence="19" key="1">
    <citation type="journal article" date="2019" name="Int. J. Syst. Evol. Microbiol.">
        <title>The Global Catalogue of Microorganisms (GCM) 10K type strain sequencing project: providing services to taxonomists for standard genome sequencing and annotation.</title>
        <authorList>
            <consortium name="The Broad Institute Genomics Platform"/>
            <consortium name="The Broad Institute Genome Sequencing Center for Infectious Disease"/>
            <person name="Wu L."/>
            <person name="Ma J."/>
        </authorList>
    </citation>
    <scope>NUCLEOTIDE SEQUENCE [LARGE SCALE GENOMIC DNA]</scope>
    <source>
        <strain evidence="19">JCM 8736</strain>
    </source>
</reference>
<keyword evidence="11" id="KW-0267">Excision nuclease</keyword>
<dbReference type="RefSeq" id="WP_068710588.1">
    <property type="nucleotide sequence ID" value="NZ_BAAAXQ010000035.1"/>
</dbReference>
<keyword evidence="13" id="KW-0234">DNA repair</keyword>
<dbReference type="Gene3D" id="3.40.50.300">
    <property type="entry name" value="P-loop containing nucleotide triphosphate hydrolases"/>
    <property type="match status" value="2"/>
</dbReference>
<keyword evidence="6" id="KW-0227">DNA damage</keyword>
<dbReference type="Gene3D" id="1.20.1580.10">
    <property type="entry name" value="ABC transporter ATPase like domain"/>
    <property type="match status" value="2"/>
</dbReference>
<evidence type="ECO:0000256" key="2">
    <source>
        <dbReference type="ARBA" id="ARBA00022490"/>
    </source>
</evidence>
<evidence type="ECO:0000256" key="6">
    <source>
        <dbReference type="ARBA" id="ARBA00022763"/>
    </source>
</evidence>
<keyword evidence="3" id="KW-0479">Metal-binding</keyword>
<evidence type="ECO:0000256" key="15">
    <source>
        <dbReference type="ARBA" id="ARBA00039316"/>
    </source>
</evidence>
<dbReference type="PANTHER" id="PTHR43152:SF3">
    <property type="entry name" value="UVRABC SYSTEM PROTEIN A"/>
    <property type="match status" value="1"/>
</dbReference>
<dbReference type="PROSITE" id="PS50893">
    <property type="entry name" value="ABC_TRANSPORTER_2"/>
    <property type="match status" value="1"/>
</dbReference>
<evidence type="ECO:0000256" key="10">
    <source>
        <dbReference type="ARBA" id="ARBA00022840"/>
    </source>
</evidence>
<comment type="subcellular location">
    <subcellularLocation>
        <location evidence="1">Cytoplasm</location>
    </subcellularLocation>
</comment>
<evidence type="ECO:0000313" key="18">
    <source>
        <dbReference type="EMBL" id="GAA3016997.1"/>
    </source>
</evidence>
<dbReference type="PROSITE" id="PS00211">
    <property type="entry name" value="ABC_TRANSPORTER_1"/>
    <property type="match status" value="2"/>
</dbReference>
<dbReference type="Pfam" id="PF17755">
    <property type="entry name" value="UvrA_DNA-bind"/>
    <property type="match status" value="1"/>
</dbReference>
<evidence type="ECO:0000256" key="14">
    <source>
        <dbReference type="ARBA" id="ARBA00038000"/>
    </source>
</evidence>
<evidence type="ECO:0000256" key="8">
    <source>
        <dbReference type="ARBA" id="ARBA00022771"/>
    </source>
</evidence>
<comment type="similarity">
    <text evidence="14">Belongs to the ABC transporter superfamily. UvrA family.</text>
</comment>
<evidence type="ECO:0000256" key="1">
    <source>
        <dbReference type="ARBA" id="ARBA00004496"/>
    </source>
</evidence>
<gene>
    <name evidence="18" type="ORF">GCM10019998_11530</name>
</gene>
<evidence type="ECO:0000256" key="3">
    <source>
        <dbReference type="ARBA" id="ARBA00022723"/>
    </source>
</evidence>
<dbReference type="Gene3D" id="1.10.8.280">
    <property type="entry name" value="ABC transporter ATPase domain-like"/>
    <property type="match status" value="1"/>
</dbReference>
<dbReference type="SUPFAM" id="SSF52540">
    <property type="entry name" value="P-loop containing nucleoside triphosphate hydrolases"/>
    <property type="match status" value="2"/>
</dbReference>
<comment type="caution">
    <text evidence="18">The sequence shown here is derived from an EMBL/GenBank/DDBJ whole genome shotgun (WGS) entry which is preliminary data.</text>
</comment>
<dbReference type="EMBL" id="BAAAXQ010000035">
    <property type="protein sequence ID" value="GAA3016997.1"/>
    <property type="molecule type" value="Genomic_DNA"/>
</dbReference>
<keyword evidence="9" id="KW-0862">Zinc</keyword>
<sequence length="747" mass="83048">MRNIEIRGLIQNNLKNINLDIPKQKIILFTGVSGSGKSSIVFDTIATESQRQMNETYPAYIKGKLPQYSKPDVQSIKNLSPSIIVDQSSFGQNIRSTVGTITDLYTDLRVLFSRIGKPKVGTASYFSFNDPKGMCPECSGLGIVTTINIDELIDFNKSLNEGCIRDSSFAPNSWYWKQYAESNLFDLDKPISKYNKQELNLLLYGSKEKDGMLEDSKVTGIVNKSKQSFLNRDVSNMSKTTKKKVKRFTTQTPCASCCGKRLNQDTLKCKIQGYSIADMCELELTELLKVIQSIKDDSVSSLLNALKSSIARMIEVGLSYLQLNRATSTLSGGEAQRLKLVRYMGSSLSDMLYIFDEPSTGMHSYDIEKINKLITRLKREGNTVIVVEHDKEIIQIADEVIDIGMYAGKSGGEIVFQGSYHELLNAETVTSKSLKDKIPIKEKTRIPKTFYSIKHATMNNLKDVSVGIPVEVLSVITGVAGSGKSTLISKVFAEKYKKEIVIVNQKPIVATNRSTPATFLGVFDYIRDVFAEENNVDKGYFSFNSKGACEHCKGKGVVVTELVHMSPVVTTCEYCNGNRYNDYALSLKYKNQSIIDVLSMNIDEAINFFIDTKISNKLKQIEKVGLSYMTLGQPLSTLSGGEIQRIKLAQALNKKGKIFILDEPTTGLHSSDVTKLMRLFNSLVDKKNTVIIIEHNLDVMKQADYIIDIGPKAGKNGGEIVFTGTPKEMTDNGNSLTANSLRNSIKY</sequence>
<dbReference type="InterPro" id="IPR041552">
    <property type="entry name" value="UvrA_DNA-bd"/>
</dbReference>
<evidence type="ECO:0000256" key="4">
    <source>
        <dbReference type="ARBA" id="ARBA00022737"/>
    </source>
</evidence>
<keyword evidence="7" id="KW-0228">DNA excision</keyword>
<keyword evidence="4" id="KW-0677">Repeat</keyword>
<organism evidence="18 19">
    <name type="scientific">Tetragenococcus solitarius</name>
    <dbReference type="NCBI Taxonomy" id="71453"/>
    <lineage>
        <taxon>Bacteria</taxon>
        <taxon>Bacillati</taxon>
        <taxon>Bacillota</taxon>
        <taxon>Bacilli</taxon>
        <taxon>Lactobacillales</taxon>
        <taxon>Enterococcaceae</taxon>
        <taxon>Tetragenococcus</taxon>
    </lineage>
</organism>
<keyword evidence="2" id="KW-0963">Cytoplasm</keyword>
<evidence type="ECO:0000256" key="9">
    <source>
        <dbReference type="ARBA" id="ARBA00022833"/>
    </source>
</evidence>
<feature type="domain" description="ABC transporter" evidence="17">
    <location>
        <begin position="444"/>
        <end position="742"/>
    </location>
</feature>
<accession>A0ABP6KPA4</accession>
<keyword evidence="19" id="KW-1185">Reference proteome</keyword>
<evidence type="ECO:0000313" key="19">
    <source>
        <dbReference type="Proteomes" id="UP001501577"/>
    </source>
</evidence>
<dbReference type="CDD" id="cd03270">
    <property type="entry name" value="ABC_UvrA_I"/>
    <property type="match status" value="1"/>
</dbReference>
<evidence type="ECO:0000256" key="13">
    <source>
        <dbReference type="ARBA" id="ARBA00023204"/>
    </source>
</evidence>
<evidence type="ECO:0000256" key="16">
    <source>
        <dbReference type="ARBA" id="ARBA00042156"/>
    </source>
</evidence>
<proteinExistence type="inferred from homology"/>
<keyword evidence="10" id="KW-0067">ATP-binding</keyword>
<evidence type="ECO:0000256" key="12">
    <source>
        <dbReference type="ARBA" id="ARBA00023125"/>
    </source>
</evidence>
<dbReference type="PANTHER" id="PTHR43152">
    <property type="entry name" value="UVRABC SYSTEM PROTEIN A"/>
    <property type="match status" value="1"/>
</dbReference>
<evidence type="ECO:0000259" key="17">
    <source>
        <dbReference type="PROSITE" id="PS50893"/>
    </source>
</evidence>
<dbReference type="InterPro" id="IPR003439">
    <property type="entry name" value="ABC_transporter-like_ATP-bd"/>
</dbReference>